<comment type="caution">
    <text evidence="1">The sequence shown here is derived from an EMBL/GenBank/DDBJ whole genome shotgun (WGS) entry which is preliminary data.</text>
</comment>
<dbReference type="RefSeq" id="WP_205363518.1">
    <property type="nucleotide sequence ID" value="NZ_JADKYB010000030.1"/>
</dbReference>
<evidence type="ECO:0000313" key="1">
    <source>
        <dbReference type="EMBL" id="MBM9509941.1"/>
    </source>
</evidence>
<evidence type="ECO:0000313" key="2">
    <source>
        <dbReference type="Proteomes" id="UP000749040"/>
    </source>
</evidence>
<reference evidence="1 2" key="1">
    <citation type="submission" date="2021-01" db="EMBL/GenBank/DDBJ databases">
        <title>Streptomyces acididurans sp. nov., isolated from a peat swamp forest soil.</title>
        <authorList>
            <person name="Chantavorakit T."/>
            <person name="Duangmal K."/>
        </authorList>
    </citation>
    <scope>NUCLEOTIDE SEQUENCE [LARGE SCALE GENOMIC DNA]</scope>
    <source>
        <strain evidence="1 2">KK5PA1</strain>
    </source>
</reference>
<protein>
    <submittedName>
        <fullName evidence="1">Uncharacterized protein</fullName>
    </submittedName>
</protein>
<keyword evidence="2" id="KW-1185">Reference proteome</keyword>
<gene>
    <name evidence="1" type="ORF">ITX44_36385</name>
</gene>
<sequence length="165" mass="17800">MTTPSEPTPAEVRALGDQAGALADRITALYEKLGAVADPEVRRIRFRLADASGYVHGAATDLEETARDLVRVRTARDPRLCGVPWGVCPEHGNTLRSSAGETWCMVERCGRRWTYDRLGLPCTEPITHRVTDTAGAGFDACNGHALDAEQRLEGGTVTRIAPISG</sequence>
<name>A0ABS2U467_9ACTN</name>
<proteinExistence type="predicted"/>
<dbReference type="Proteomes" id="UP000749040">
    <property type="component" value="Unassembled WGS sequence"/>
</dbReference>
<accession>A0ABS2U467</accession>
<dbReference type="EMBL" id="JADKYB010000030">
    <property type="protein sequence ID" value="MBM9509941.1"/>
    <property type="molecule type" value="Genomic_DNA"/>
</dbReference>
<organism evidence="1 2">
    <name type="scientific">Actinacidiphila acididurans</name>
    <dbReference type="NCBI Taxonomy" id="2784346"/>
    <lineage>
        <taxon>Bacteria</taxon>
        <taxon>Bacillati</taxon>
        <taxon>Actinomycetota</taxon>
        <taxon>Actinomycetes</taxon>
        <taxon>Kitasatosporales</taxon>
        <taxon>Streptomycetaceae</taxon>
        <taxon>Actinacidiphila</taxon>
    </lineage>
</organism>